<organism evidence="1 2">
    <name type="scientific">Paractinoplanes rishiriensis</name>
    <dbReference type="NCBI Taxonomy" id="1050105"/>
    <lineage>
        <taxon>Bacteria</taxon>
        <taxon>Bacillati</taxon>
        <taxon>Actinomycetota</taxon>
        <taxon>Actinomycetes</taxon>
        <taxon>Micromonosporales</taxon>
        <taxon>Micromonosporaceae</taxon>
        <taxon>Paractinoplanes</taxon>
    </lineage>
</organism>
<evidence type="ECO:0000313" key="1">
    <source>
        <dbReference type="EMBL" id="GIE95398.1"/>
    </source>
</evidence>
<name>A0A919JV60_9ACTN</name>
<dbReference type="EMBL" id="BOMV01000028">
    <property type="protein sequence ID" value="GIE95398.1"/>
    <property type="molecule type" value="Genomic_DNA"/>
</dbReference>
<dbReference type="SUPFAM" id="SSF89372">
    <property type="entry name" value="Fucose-specific lectin"/>
    <property type="match status" value="2"/>
</dbReference>
<gene>
    <name evidence="1" type="ORF">Ari01nite_28630</name>
</gene>
<accession>A0A919JV60</accession>
<dbReference type="AlphaFoldDB" id="A0A919JV60"/>
<evidence type="ECO:0000313" key="2">
    <source>
        <dbReference type="Proteomes" id="UP000636960"/>
    </source>
</evidence>
<sequence length="348" mass="36961">MLGVVHAQPAAAAVGDVHWFLSNDRGNLGPWDVYQHLRRPDGTFASRVRVTAQAGVVQGNNYSLSAVKLLGRMHLFMSADTLGCVTCPRNGALHYSMQNADGTWPAWTTILAQTGNIIPHVVAAAVGAELHVVVTGPPRGENTVTLLHSVRDFATGQWRPFQEFASFASHANSPRLMAAAGTSSGLLHVVVNGSPASGPERMLHTVRSPNGTWSTMANILGETGRPWTATDNPPYGPRKLVAAAVGSEIHLLYENFGVIFHTIRGTNGSWLPFGNMSTVTGLARNDLEKLSATALGLNGDLLVAGVHGPANDLRYTIRRANGSWDAWTSNPLAPTSIDDIGKLVVASG</sequence>
<keyword evidence="2" id="KW-1185">Reference proteome</keyword>
<comment type="caution">
    <text evidence="1">The sequence shown here is derived from an EMBL/GenBank/DDBJ whole genome shotgun (WGS) entry which is preliminary data.</text>
</comment>
<proteinExistence type="predicted"/>
<protein>
    <submittedName>
        <fullName evidence="1">Uncharacterized protein</fullName>
    </submittedName>
</protein>
<dbReference type="Proteomes" id="UP000636960">
    <property type="component" value="Unassembled WGS sequence"/>
</dbReference>
<reference evidence="1" key="1">
    <citation type="submission" date="2021-01" db="EMBL/GenBank/DDBJ databases">
        <title>Whole genome shotgun sequence of Actinoplanes rishiriensis NBRC 108556.</title>
        <authorList>
            <person name="Komaki H."/>
            <person name="Tamura T."/>
        </authorList>
    </citation>
    <scope>NUCLEOTIDE SEQUENCE</scope>
    <source>
        <strain evidence="1">NBRC 108556</strain>
    </source>
</reference>